<dbReference type="EMBL" id="JBHSSK010000001">
    <property type="protein sequence ID" value="MFC6205940.1"/>
    <property type="molecule type" value="Genomic_DNA"/>
</dbReference>
<dbReference type="PANTHER" id="PTHR33169">
    <property type="entry name" value="PADR-FAMILY TRANSCRIPTIONAL REGULATOR"/>
    <property type="match status" value="1"/>
</dbReference>
<protein>
    <submittedName>
        <fullName evidence="2">PadR family transcriptional regulator</fullName>
    </submittedName>
</protein>
<organism evidence="2 3">
    <name type="scientific">Levilactobacillus tongjiangensis</name>
    <dbReference type="NCBI Taxonomy" id="2486023"/>
    <lineage>
        <taxon>Bacteria</taxon>
        <taxon>Bacillati</taxon>
        <taxon>Bacillota</taxon>
        <taxon>Bacilli</taxon>
        <taxon>Lactobacillales</taxon>
        <taxon>Lactobacillaceae</taxon>
        <taxon>Levilactobacillus</taxon>
    </lineage>
</organism>
<dbReference type="PANTHER" id="PTHR33169:SF26">
    <property type="entry name" value="CONSERVED PROTEIN"/>
    <property type="match status" value="1"/>
</dbReference>
<evidence type="ECO:0000259" key="1">
    <source>
        <dbReference type="Pfam" id="PF03551"/>
    </source>
</evidence>
<dbReference type="InterPro" id="IPR052509">
    <property type="entry name" value="Metal_resp_DNA-bind_regulator"/>
</dbReference>
<sequence length="178" mass="20316">MYDLFVLGQLMDQDMTGYQLRKALKAVVGTEQTMSYGVLYPLLERLAMAGSLQLTTEQTAARTKKWAAITEAGRRSFHQLVLTPVVINKQAQLMFQIKCSCLHLLRTAEKVTILQDFHAFTQGQLVQLREIQAYFKDRPRMQPNDVVDELQINQLQQLRAQAQADWITSRLASLTEGE</sequence>
<dbReference type="Proteomes" id="UP001596254">
    <property type="component" value="Unassembled WGS sequence"/>
</dbReference>
<proteinExistence type="predicted"/>
<reference evidence="3" key="1">
    <citation type="journal article" date="2019" name="Int. J. Syst. Evol. Microbiol.">
        <title>The Global Catalogue of Microorganisms (GCM) 10K type strain sequencing project: providing services to taxonomists for standard genome sequencing and annotation.</title>
        <authorList>
            <consortium name="The Broad Institute Genomics Platform"/>
            <consortium name="The Broad Institute Genome Sequencing Center for Infectious Disease"/>
            <person name="Wu L."/>
            <person name="Ma J."/>
        </authorList>
    </citation>
    <scope>NUCLEOTIDE SEQUENCE [LARGE SCALE GENOMIC DNA]</scope>
    <source>
        <strain evidence="3">CCM 8905</strain>
    </source>
</reference>
<name>A0ABW1SN65_9LACO</name>
<dbReference type="InterPro" id="IPR036390">
    <property type="entry name" value="WH_DNA-bd_sf"/>
</dbReference>
<dbReference type="SUPFAM" id="SSF46785">
    <property type="entry name" value="Winged helix' DNA-binding domain"/>
    <property type="match status" value="1"/>
</dbReference>
<comment type="caution">
    <text evidence="2">The sequence shown here is derived from an EMBL/GenBank/DDBJ whole genome shotgun (WGS) entry which is preliminary data.</text>
</comment>
<dbReference type="Gene3D" id="1.10.10.10">
    <property type="entry name" value="Winged helix-like DNA-binding domain superfamily/Winged helix DNA-binding domain"/>
    <property type="match status" value="1"/>
</dbReference>
<accession>A0ABW1SN65</accession>
<feature type="domain" description="Transcription regulator PadR N-terminal" evidence="1">
    <location>
        <begin position="6"/>
        <end position="78"/>
    </location>
</feature>
<keyword evidence="3" id="KW-1185">Reference proteome</keyword>
<dbReference type="Pfam" id="PF03551">
    <property type="entry name" value="PadR"/>
    <property type="match status" value="1"/>
</dbReference>
<dbReference type="RefSeq" id="WP_125692783.1">
    <property type="nucleotide sequence ID" value="NZ_JBHSSK010000001.1"/>
</dbReference>
<dbReference type="InterPro" id="IPR036388">
    <property type="entry name" value="WH-like_DNA-bd_sf"/>
</dbReference>
<dbReference type="InterPro" id="IPR005149">
    <property type="entry name" value="Tscrpt_reg_PadR_N"/>
</dbReference>
<evidence type="ECO:0000313" key="2">
    <source>
        <dbReference type="EMBL" id="MFC6205940.1"/>
    </source>
</evidence>
<gene>
    <name evidence="2" type="ORF">ACFP1G_00245</name>
</gene>
<evidence type="ECO:0000313" key="3">
    <source>
        <dbReference type="Proteomes" id="UP001596254"/>
    </source>
</evidence>